<feature type="transmembrane region" description="Helical" evidence="1">
    <location>
        <begin position="21"/>
        <end position="46"/>
    </location>
</feature>
<accession>A0ABP3WVC0</accession>
<evidence type="ECO:0000313" key="2">
    <source>
        <dbReference type="EMBL" id="GAA0856526.1"/>
    </source>
</evidence>
<dbReference type="Pfam" id="PF05137">
    <property type="entry name" value="PilN"/>
    <property type="match status" value="1"/>
</dbReference>
<keyword evidence="3" id="KW-1185">Reference proteome</keyword>
<evidence type="ECO:0000313" key="3">
    <source>
        <dbReference type="Proteomes" id="UP001500359"/>
    </source>
</evidence>
<keyword evidence="1" id="KW-1133">Transmembrane helix</keyword>
<name>A0ABP3WVC0_9ALTE</name>
<comment type="caution">
    <text evidence="2">The sequence shown here is derived from an EMBL/GenBank/DDBJ whole genome shotgun (WGS) entry which is preliminary data.</text>
</comment>
<proteinExistence type="predicted"/>
<organism evidence="2 3">
    <name type="scientific">Aliiglaciecola litoralis</name>
    <dbReference type="NCBI Taxonomy" id="582857"/>
    <lineage>
        <taxon>Bacteria</taxon>
        <taxon>Pseudomonadati</taxon>
        <taxon>Pseudomonadota</taxon>
        <taxon>Gammaproteobacteria</taxon>
        <taxon>Alteromonadales</taxon>
        <taxon>Alteromonadaceae</taxon>
        <taxon>Aliiglaciecola</taxon>
    </lineage>
</organism>
<evidence type="ECO:0008006" key="4">
    <source>
        <dbReference type="Google" id="ProtNLM"/>
    </source>
</evidence>
<evidence type="ECO:0000256" key="1">
    <source>
        <dbReference type="SAM" id="Phobius"/>
    </source>
</evidence>
<keyword evidence="1" id="KW-0472">Membrane</keyword>
<reference evidence="3" key="1">
    <citation type="journal article" date="2019" name="Int. J. Syst. Evol. Microbiol.">
        <title>The Global Catalogue of Microorganisms (GCM) 10K type strain sequencing project: providing services to taxonomists for standard genome sequencing and annotation.</title>
        <authorList>
            <consortium name="The Broad Institute Genomics Platform"/>
            <consortium name="The Broad Institute Genome Sequencing Center for Infectious Disease"/>
            <person name="Wu L."/>
            <person name="Ma J."/>
        </authorList>
    </citation>
    <scope>NUCLEOTIDE SEQUENCE [LARGE SCALE GENOMIC DNA]</scope>
    <source>
        <strain evidence="3">JCM 15896</strain>
    </source>
</reference>
<sequence length="205" mass="23388">MGCIMKNRINFFRDELKPQIILLNLGFLVFLSVLSVCLIIAGWTWAELQYRESQHSIDTLLMNVKQKKFLVDTLREAKDSRTQDKSILAAIEKNQQELDVKLTILNELSNRESQRSNGFSALMQDLAANHQSSLWLTNILLDERKLYLQGTTSNSEALPKWISKLNQAQYFAGTEFAGARMVRNEQEMLNFVLSSELDDVKGGGK</sequence>
<dbReference type="EMBL" id="BAAAFD010000004">
    <property type="protein sequence ID" value="GAA0856526.1"/>
    <property type="molecule type" value="Genomic_DNA"/>
</dbReference>
<dbReference type="Proteomes" id="UP001500359">
    <property type="component" value="Unassembled WGS sequence"/>
</dbReference>
<dbReference type="InterPro" id="IPR007813">
    <property type="entry name" value="PilN"/>
</dbReference>
<keyword evidence="1" id="KW-0812">Transmembrane</keyword>
<protein>
    <recommendedName>
        <fullName evidence="4">MSHA biogenesis protein MshI</fullName>
    </recommendedName>
</protein>
<gene>
    <name evidence="2" type="ORF">GCM10009114_18800</name>
</gene>